<dbReference type="InterPro" id="IPR029058">
    <property type="entry name" value="AB_hydrolase_fold"/>
</dbReference>
<dbReference type="RefSeq" id="WP_264880291.1">
    <property type="nucleotide sequence ID" value="NZ_JAPDOB010000001.1"/>
</dbReference>
<reference evidence="3 4" key="1">
    <citation type="submission" date="2022-10" db="EMBL/GenBank/DDBJ databases">
        <title>Sphingomonas sp.</title>
        <authorList>
            <person name="Jin C."/>
        </authorList>
    </citation>
    <scope>NUCLEOTIDE SEQUENCE [LARGE SCALE GENOMIC DNA]</scope>
    <source>
        <strain evidence="3 4">BN140010</strain>
    </source>
</reference>
<dbReference type="Pfam" id="PF07859">
    <property type="entry name" value="Abhydrolase_3"/>
    <property type="match status" value="1"/>
</dbReference>
<keyword evidence="4" id="KW-1185">Reference proteome</keyword>
<organism evidence="3 4">
    <name type="scientific">Sphingomonas arvum</name>
    <dbReference type="NCBI Taxonomy" id="2992113"/>
    <lineage>
        <taxon>Bacteria</taxon>
        <taxon>Pseudomonadati</taxon>
        <taxon>Pseudomonadota</taxon>
        <taxon>Alphaproteobacteria</taxon>
        <taxon>Sphingomonadales</taxon>
        <taxon>Sphingomonadaceae</taxon>
        <taxon>Sphingomonas</taxon>
    </lineage>
</organism>
<dbReference type="Gene3D" id="3.40.50.1820">
    <property type="entry name" value="alpha/beta hydrolase"/>
    <property type="match status" value="1"/>
</dbReference>
<feature type="domain" description="Alpha/beta hydrolase fold-3" evidence="2">
    <location>
        <begin position="3"/>
        <end position="208"/>
    </location>
</feature>
<evidence type="ECO:0000313" key="4">
    <source>
        <dbReference type="Proteomes" id="UP001526246"/>
    </source>
</evidence>
<sequence>MHINFHGGAFLIGAPQQDEHVVRLIAAEVGSVVINVDYSRAPKVRFPHAHEECFDVLRWAAAAAAEQGWDGERITISGGSAGGNLALGALELARRAGGPAVCAAVLVVPAVDVSAPPSAYVSDIPNPFVGPSLVRTMQAAYFPDEAQRSDPLASPLLGNEEIDALPPLLIMTAEHDSLRKQQDRFIDKALLHGVAVTFECFPGVDHDFNLNEKTPAAVWDEFKVLVTRHLRSHL</sequence>
<dbReference type="EMBL" id="JAPDOB010000001">
    <property type="protein sequence ID" value="MCW3796498.1"/>
    <property type="molecule type" value="Genomic_DNA"/>
</dbReference>
<evidence type="ECO:0000256" key="1">
    <source>
        <dbReference type="ARBA" id="ARBA00022801"/>
    </source>
</evidence>
<evidence type="ECO:0000259" key="2">
    <source>
        <dbReference type="Pfam" id="PF07859"/>
    </source>
</evidence>
<dbReference type="InterPro" id="IPR050300">
    <property type="entry name" value="GDXG_lipolytic_enzyme"/>
</dbReference>
<proteinExistence type="predicted"/>
<dbReference type="PANTHER" id="PTHR48081:SF8">
    <property type="entry name" value="ALPHA_BETA HYDROLASE FOLD-3 DOMAIN-CONTAINING PROTEIN-RELATED"/>
    <property type="match status" value="1"/>
</dbReference>
<evidence type="ECO:0000313" key="3">
    <source>
        <dbReference type="EMBL" id="MCW3796498.1"/>
    </source>
</evidence>
<dbReference type="Proteomes" id="UP001526246">
    <property type="component" value="Unassembled WGS sequence"/>
</dbReference>
<dbReference type="GO" id="GO:0016787">
    <property type="term" value="F:hydrolase activity"/>
    <property type="evidence" value="ECO:0007669"/>
    <property type="project" value="UniProtKB-KW"/>
</dbReference>
<protein>
    <submittedName>
        <fullName evidence="3">Alpha/beta hydrolase</fullName>
    </submittedName>
</protein>
<dbReference type="SUPFAM" id="SSF53474">
    <property type="entry name" value="alpha/beta-Hydrolases"/>
    <property type="match status" value="1"/>
</dbReference>
<comment type="caution">
    <text evidence="3">The sequence shown here is derived from an EMBL/GenBank/DDBJ whole genome shotgun (WGS) entry which is preliminary data.</text>
</comment>
<dbReference type="InterPro" id="IPR013094">
    <property type="entry name" value="AB_hydrolase_3"/>
</dbReference>
<name>A0ABT3JBQ2_9SPHN</name>
<accession>A0ABT3JBQ2</accession>
<gene>
    <name evidence="3" type="ORF">OMW55_01565</name>
</gene>
<keyword evidence="1 3" id="KW-0378">Hydrolase</keyword>
<dbReference type="PANTHER" id="PTHR48081">
    <property type="entry name" value="AB HYDROLASE SUPERFAMILY PROTEIN C4A8.06C"/>
    <property type="match status" value="1"/>
</dbReference>